<sequence>MFMIFDATLPLLFVYAGMFLELNVVEGIETIILAITGIFSLLLLGLSISAYRKTGLKKILFAATAFALFGVQLLVESLEENFDYLDTDIMSVIMTSMTMGILILFFLAIIKKNN</sequence>
<gene>
    <name evidence="2" type="ORF">NARC_50140</name>
</gene>
<reference evidence="2 3" key="1">
    <citation type="journal article" date="2019" name="Front. Microbiol.">
        <title>Ammonia Oxidation by the Arctic Terrestrial Thaumarchaeote Candidatus Nitrosocosmicus arcticus Is Stimulated by Increasing Temperatures.</title>
        <authorList>
            <person name="Alves R.J.E."/>
            <person name="Kerou M."/>
            <person name="Zappe A."/>
            <person name="Bittner R."/>
            <person name="Abby S.S."/>
            <person name="Schmidt H.A."/>
            <person name="Pfeifer K."/>
            <person name="Schleper C."/>
        </authorList>
    </citation>
    <scope>NUCLEOTIDE SEQUENCE [LARGE SCALE GENOMIC DNA]</scope>
    <source>
        <strain evidence="2 3">Kfb</strain>
    </source>
</reference>
<evidence type="ECO:0000313" key="2">
    <source>
        <dbReference type="EMBL" id="TVP40959.1"/>
    </source>
</evidence>
<comment type="caution">
    <text evidence="2">The sequence shown here is derived from an EMBL/GenBank/DDBJ whole genome shotgun (WGS) entry which is preliminary data.</text>
</comment>
<keyword evidence="1" id="KW-0472">Membrane</keyword>
<keyword evidence="1" id="KW-0812">Transmembrane</keyword>
<evidence type="ECO:0000256" key="1">
    <source>
        <dbReference type="SAM" id="Phobius"/>
    </source>
</evidence>
<keyword evidence="3" id="KW-1185">Reference proteome</keyword>
<proteinExistence type="predicted"/>
<feature type="transmembrane region" description="Helical" evidence="1">
    <location>
        <begin position="89"/>
        <end position="110"/>
    </location>
</feature>
<dbReference type="RefSeq" id="WP_144729753.1">
    <property type="nucleotide sequence ID" value="NZ_ML675581.1"/>
</dbReference>
<feature type="transmembrane region" description="Helical" evidence="1">
    <location>
        <begin position="59"/>
        <end position="77"/>
    </location>
</feature>
<feature type="transmembrane region" description="Helical" evidence="1">
    <location>
        <begin position="31"/>
        <end position="52"/>
    </location>
</feature>
<dbReference type="EMBL" id="VOAH01000005">
    <property type="protein sequence ID" value="TVP40959.1"/>
    <property type="molecule type" value="Genomic_DNA"/>
</dbReference>
<accession>A0A557SWI1</accession>
<dbReference type="AlphaFoldDB" id="A0A557SWI1"/>
<name>A0A557SWI1_9ARCH</name>
<protein>
    <submittedName>
        <fullName evidence="2">Uncharacterized protein</fullName>
    </submittedName>
</protein>
<dbReference type="OrthoDB" id="14238at2157"/>
<evidence type="ECO:0000313" key="3">
    <source>
        <dbReference type="Proteomes" id="UP000315289"/>
    </source>
</evidence>
<dbReference type="Proteomes" id="UP000315289">
    <property type="component" value="Unassembled WGS sequence"/>
</dbReference>
<organism evidence="2 3">
    <name type="scientific">Candidatus Nitrosocosmicus arcticus</name>
    <dbReference type="NCBI Taxonomy" id="2035267"/>
    <lineage>
        <taxon>Archaea</taxon>
        <taxon>Nitrososphaerota</taxon>
        <taxon>Nitrososphaeria</taxon>
        <taxon>Nitrososphaerales</taxon>
        <taxon>Nitrososphaeraceae</taxon>
        <taxon>Candidatus Nitrosocosmicus</taxon>
    </lineage>
</organism>
<keyword evidence="1" id="KW-1133">Transmembrane helix</keyword>